<dbReference type="GO" id="GO:0003677">
    <property type="term" value="F:DNA binding"/>
    <property type="evidence" value="ECO:0007669"/>
    <property type="project" value="UniProtKB-KW"/>
</dbReference>
<evidence type="ECO:0000313" key="3">
    <source>
        <dbReference type="EMBL" id="SCY87760.1"/>
    </source>
</evidence>
<keyword evidence="1 3" id="KW-0238">DNA-binding</keyword>
<dbReference type="EMBL" id="FMVT01000013">
    <property type="protein sequence ID" value="SCY87760.1"/>
    <property type="molecule type" value="Genomic_DNA"/>
</dbReference>
<keyword evidence="4" id="KW-1185">Reference proteome</keyword>
<dbReference type="InterPro" id="IPR001387">
    <property type="entry name" value="Cro/C1-type_HTH"/>
</dbReference>
<dbReference type="STRING" id="336292.SAMN05660710_03211"/>
<dbReference type="CDD" id="cd00093">
    <property type="entry name" value="HTH_XRE"/>
    <property type="match status" value="1"/>
</dbReference>
<dbReference type="PROSITE" id="PS50943">
    <property type="entry name" value="HTH_CROC1"/>
    <property type="match status" value="1"/>
</dbReference>
<proteinExistence type="predicted"/>
<accession>A0A1G5JIR0</accession>
<dbReference type="InterPro" id="IPR010982">
    <property type="entry name" value="Lambda_DNA-bd_dom_sf"/>
</dbReference>
<dbReference type="RefSeq" id="WP_090746961.1">
    <property type="nucleotide sequence ID" value="NZ_FMVT01000013.1"/>
</dbReference>
<dbReference type="Gene3D" id="1.10.260.40">
    <property type="entry name" value="lambda repressor-like DNA-binding domains"/>
    <property type="match status" value="1"/>
</dbReference>
<dbReference type="PANTHER" id="PTHR46797:SF1">
    <property type="entry name" value="METHYLPHOSPHONATE SYNTHASE"/>
    <property type="match status" value="1"/>
</dbReference>
<dbReference type="SUPFAM" id="SSF47413">
    <property type="entry name" value="lambda repressor-like DNA-binding domains"/>
    <property type="match status" value="1"/>
</dbReference>
<organism evidence="3 4">
    <name type="scientific">Paracoccus tibetensis</name>
    <dbReference type="NCBI Taxonomy" id="336292"/>
    <lineage>
        <taxon>Bacteria</taxon>
        <taxon>Pseudomonadati</taxon>
        <taxon>Pseudomonadota</taxon>
        <taxon>Alphaproteobacteria</taxon>
        <taxon>Rhodobacterales</taxon>
        <taxon>Paracoccaceae</taxon>
        <taxon>Paracoccus</taxon>
    </lineage>
</organism>
<evidence type="ECO:0000259" key="2">
    <source>
        <dbReference type="PROSITE" id="PS50943"/>
    </source>
</evidence>
<dbReference type="OrthoDB" id="9815697at2"/>
<dbReference type="SMART" id="SM00530">
    <property type="entry name" value="HTH_XRE"/>
    <property type="match status" value="1"/>
</dbReference>
<dbReference type="AlphaFoldDB" id="A0A1G5JIR0"/>
<dbReference type="InterPro" id="IPR050807">
    <property type="entry name" value="TransReg_Diox_bact_type"/>
</dbReference>
<evidence type="ECO:0000313" key="4">
    <source>
        <dbReference type="Proteomes" id="UP000199502"/>
    </source>
</evidence>
<protein>
    <submittedName>
        <fullName evidence="3">DNA-binding transcriptional regulator, XRE-family HTH domain</fullName>
    </submittedName>
</protein>
<dbReference type="PANTHER" id="PTHR46797">
    <property type="entry name" value="HTH-TYPE TRANSCRIPTIONAL REGULATOR"/>
    <property type="match status" value="1"/>
</dbReference>
<dbReference type="Proteomes" id="UP000199502">
    <property type="component" value="Unassembled WGS sequence"/>
</dbReference>
<reference evidence="3 4" key="1">
    <citation type="submission" date="2016-10" db="EMBL/GenBank/DDBJ databases">
        <authorList>
            <person name="de Groot N.N."/>
        </authorList>
    </citation>
    <scope>NUCLEOTIDE SEQUENCE [LARGE SCALE GENOMIC DNA]</scope>
    <source>
        <strain evidence="3 4">CGMCC 1.8925</strain>
    </source>
</reference>
<gene>
    <name evidence="3" type="ORF">SAMN05660710_03211</name>
</gene>
<sequence>MTDRADALLSAFATVLRRHRLAAGMTQEELAHKAGVSPRYVSLLETRKYQPTLATVDGIALALGMPLAAFVTAIEAERAASAASAPGT</sequence>
<dbReference type="GO" id="GO:0005829">
    <property type="term" value="C:cytosol"/>
    <property type="evidence" value="ECO:0007669"/>
    <property type="project" value="TreeGrafter"/>
</dbReference>
<feature type="domain" description="HTH cro/C1-type" evidence="2">
    <location>
        <begin position="16"/>
        <end position="70"/>
    </location>
</feature>
<dbReference type="GO" id="GO:0003700">
    <property type="term" value="F:DNA-binding transcription factor activity"/>
    <property type="evidence" value="ECO:0007669"/>
    <property type="project" value="TreeGrafter"/>
</dbReference>
<evidence type="ECO:0000256" key="1">
    <source>
        <dbReference type="ARBA" id="ARBA00023125"/>
    </source>
</evidence>
<dbReference type="Pfam" id="PF01381">
    <property type="entry name" value="HTH_3"/>
    <property type="match status" value="1"/>
</dbReference>
<name>A0A1G5JIR0_9RHOB</name>